<sequence>MNNLKLAGHFKFPAVLIALLTVLSWPAFAQYSWDQIDYRANLYELRDSEIRRGDNIDESNRQLMEEIRNYKPSTNGRAEGVTYEQALKIVQMTNQNDVTGNRSHSKYDPNGIRGFCFGRALYAHLELLRHGVDAQAIKKVFIVGPMKNGVDWQFHVTTVVRAKDKNGWYAVDTFTGRPMLLEEWFSRFTGYSTDKKLRMYVTRPAKIGPSSWEYNTKPGGLFDPFYNSYFKDMFEMFRKTRVSSSEKFVQRCSQLFL</sequence>
<evidence type="ECO:0008006" key="4">
    <source>
        <dbReference type="Google" id="ProtNLM"/>
    </source>
</evidence>
<keyword evidence="1" id="KW-0732">Signal</keyword>
<evidence type="ECO:0000313" key="2">
    <source>
        <dbReference type="EMBL" id="ASD64200.1"/>
    </source>
</evidence>
<protein>
    <recommendedName>
        <fullName evidence="4">Protein glutaminase domain-containing protein</fullName>
    </recommendedName>
</protein>
<accession>A0A1Z3N9Q1</accession>
<proteinExistence type="predicted"/>
<organism evidence="2 3">
    <name type="scientific">Bdellovibrio bacteriovorus</name>
    <dbReference type="NCBI Taxonomy" id="959"/>
    <lineage>
        <taxon>Bacteria</taxon>
        <taxon>Pseudomonadati</taxon>
        <taxon>Bdellovibrionota</taxon>
        <taxon>Bdellovibrionia</taxon>
        <taxon>Bdellovibrionales</taxon>
        <taxon>Pseudobdellovibrionaceae</taxon>
        <taxon>Bdellovibrio</taxon>
    </lineage>
</organism>
<feature type="chain" id="PRO_5012464429" description="Protein glutaminase domain-containing protein" evidence="1">
    <location>
        <begin position="30"/>
        <end position="257"/>
    </location>
</feature>
<name>A0A1Z3N9Q1_BDEBC</name>
<evidence type="ECO:0000256" key="1">
    <source>
        <dbReference type="SAM" id="SignalP"/>
    </source>
</evidence>
<reference evidence="2 3" key="1">
    <citation type="submission" date="2017-04" db="EMBL/GenBank/DDBJ databases">
        <title>Whole genome sequence of Bdellovibrio bacteriovorus strain SSB218315.</title>
        <authorList>
            <person name="Oyedara O."/>
            <person name="Rodriguez-Perez M.A."/>
        </authorList>
    </citation>
    <scope>NUCLEOTIDE SEQUENCE [LARGE SCALE GENOMIC DNA]</scope>
    <source>
        <strain evidence="2 3">SSB218315</strain>
    </source>
</reference>
<dbReference type="Gene3D" id="3.10.620.30">
    <property type="match status" value="1"/>
</dbReference>
<dbReference type="AlphaFoldDB" id="A0A1Z3N9Q1"/>
<dbReference type="OrthoDB" id="5291113at2"/>
<dbReference type="RefSeq" id="WP_088565679.1">
    <property type="nucleotide sequence ID" value="NZ_CP020946.1"/>
</dbReference>
<feature type="signal peptide" evidence="1">
    <location>
        <begin position="1"/>
        <end position="29"/>
    </location>
</feature>
<gene>
    <name evidence="2" type="ORF">B9G79_11805</name>
</gene>
<dbReference type="Proteomes" id="UP000197003">
    <property type="component" value="Chromosome"/>
</dbReference>
<evidence type="ECO:0000313" key="3">
    <source>
        <dbReference type="Proteomes" id="UP000197003"/>
    </source>
</evidence>
<dbReference type="EMBL" id="CP020946">
    <property type="protein sequence ID" value="ASD64200.1"/>
    <property type="molecule type" value="Genomic_DNA"/>
</dbReference>